<accession>A0A377G6P3</accession>
<dbReference type="STRING" id="1094715.GCA_000236165_00063"/>
<evidence type="ECO:0000313" key="3">
    <source>
        <dbReference type="EMBL" id="STO20018.1"/>
    </source>
</evidence>
<dbReference type="GO" id="GO:0016787">
    <property type="term" value="F:hydrolase activity"/>
    <property type="evidence" value="ECO:0007669"/>
    <property type="project" value="UniProtKB-KW"/>
</dbReference>
<comment type="similarity">
    <text evidence="1">Belongs to the isochorismatase family.</text>
</comment>
<dbReference type="SUPFAM" id="SSF52499">
    <property type="entry name" value="Isochorismatase-like hydrolases"/>
    <property type="match status" value="1"/>
</dbReference>
<evidence type="ECO:0000256" key="1">
    <source>
        <dbReference type="ARBA" id="ARBA00006336"/>
    </source>
</evidence>
<proteinExistence type="inferred from homology"/>
<keyword evidence="4" id="KW-1185">Reference proteome</keyword>
<protein>
    <submittedName>
        <fullName evidence="3">Isochorismatase family</fullName>
    </submittedName>
</protein>
<reference evidence="3 4" key="1">
    <citation type="submission" date="2018-06" db="EMBL/GenBank/DDBJ databases">
        <authorList>
            <consortium name="Pathogen Informatics"/>
            <person name="Doyle S."/>
        </authorList>
    </citation>
    <scope>NUCLEOTIDE SEQUENCE [LARGE SCALE GENOMIC DNA]</scope>
    <source>
        <strain evidence="3 4">NCTC11370</strain>
    </source>
</reference>
<dbReference type="InterPro" id="IPR036380">
    <property type="entry name" value="Isochorismatase-like_sf"/>
</dbReference>
<dbReference type="AlphaFoldDB" id="A0A377G6P3"/>
<evidence type="ECO:0000313" key="4">
    <source>
        <dbReference type="Proteomes" id="UP000254554"/>
    </source>
</evidence>
<dbReference type="PANTHER" id="PTHR11080:SF2">
    <property type="entry name" value="LD05707P"/>
    <property type="match status" value="1"/>
</dbReference>
<dbReference type="GeneID" id="93291119"/>
<dbReference type="InterPro" id="IPR052347">
    <property type="entry name" value="Isochorismatase_Nicotinamidase"/>
</dbReference>
<keyword evidence="2" id="KW-0378">Hydrolase</keyword>
<name>A0A377G6P3_9GAMM</name>
<dbReference type="OrthoDB" id="5652210at2"/>
<dbReference type="PANTHER" id="PTHR11080">
    <property type="entry name" value="PYRAZINAMIDASE/NICOTINAMIDASE"/>
    <property type="match status" value="1"/>
</dbReference>
<organism evidence="3 4">
    <name type="scientific">Fluoribacter dumoffii</name>
    <dbReference type="NCBI Taxonomy" id="463"/>
    <lineage>
        <taxon>Bacteria</taxon>
        <taxon>Pseudomonadati</taxon>
        <taxon>Pseudomonadota</taxon>
        <taxon>Gammaproteobacteria</taxon>
        <taxon>Legionellales</taxon>
        <taxon>Legionellaceae</taxon>
        <taxon>Fluoribacter</taxon>
    </lineage>
</organism>
<gene>
    <name evidence="3" type="ORF">NCTC11370_00063</name>
</gene>
<evidence type="ECO:0000256" key="2">
    <source>
        <dbReference type="ARBA" id="ARBA00022801"/>
    </source>
</evidence>
<dbReference type="RefSeq" id="WP_019349440.1">
    <property type="nucleotide sequence ID" value="NZ_JAPHOO010000002.1"/>
</dbReference>
<dbReference type="Proteomes" id="UP000254554">
    <property type="component" value="Unassembled WGS sequence"/>
</dbReference>
<sequence length="323" mass="36402">MNTSGKLRLAGHLQAQEQLRPKASNFFKKLTKLYAQTDPALKEELKKILLGLLKDTDKLAVLLVDLQNDFVLPDFALYAPGGENTLLRNMALLDVLEDLINTHDQLAPQIELITTQDAHVFERDEEHIDAQIMAKGYDKVHATKTLQVERNELKEFNLARAHYGLHCLRGTIGAAISDPIEKRLKKLHAKIRIYRFAKINFSAPEAGMLLKKGIDLSDPRFLKQTNNVYDEGGLTFLQFFQKQKYSKVIITGICGNICVQQAAEGLATAGEKVYVLDPCVHYLIVPGINSYDEVWSRVQQSYAAKGISLIRLDRFRSNPESPL</sequence>
<dbReference type="EMBL" id="UGGT01000001">
    <property type="protein sequence ID" value="STO20018.1"/>
    <property type="molecule type" value="Genomic_DNA"/>
</dbReference>
<dbReference type="Gene3D" id="3.40.50.850">
    <property type="entry name" value="Isochorismatase-like"/>
    <property type="match status" value="1"/>
</dbReference>